<dbReference type="GO" id="GO:0016758">
    <property type="term" value="F:hexosyltransferase activity"/>
    <property type="evidence" value="ECO:0007669"/>
    <property type="project" value="TreeGrafter"/>
</dbReference>
<dbReference type="PANTHER" id="PTHR45947">
    <property type="entry name" value="SULFOQUINOVOSYL TRANSFERASE SQD2"/>
    <property type="match status" value="1"/>
</dbReference>
<dbReference type="EMBL" id="BMJV01000006">
    <property type="protein sequence ID" value="GGG78252.1"/>
    <property type="molecule type" value="Genomic_DNA"/>
</dbReference>
<reference evidence="2" key="2">
    <citation type="submission" date="2020-09" db="EMBL/GenBank/DDBJ databases">
        <authorList>
            <person name="Sun Q."/>
            <person name="Zhou Y."/>
        </authorList>
    </citation>
    <scope>NUCLEOTIDE SEQUENCE</scope>
    <source>
        <strain evidence="2">CGMCC 1.15762</strain>
    </source>
</reference>
<dbReference type="Pfam" id="PF00534">
    <property type="entry name" value="Glycos_transf_1"/>
    <property type="match status" value="1"/>
</dbReference>
<dbReference type="InterPro" id="IPR001296">
    <property type="entry name" value="Glyco_trans_1"/>
</dbReference>
<feature type="domain" description="Glycosyl transferase family 1" evidence="1">
    <location>
        <begin position="248"/>
        <end position="389"/>
    </location>
</feature>
<sequence length="440" mass="48698">MEGASSDQTAAHRPRVLLLADECNPEWPSLPIVGYKYALEIAKLADVTVATHVRNRENIEKAAAATGADLDVVYIDTEWIAAPMFRIARWLRGGEEVAWSTSMIFNYLPYLAFEHGVWRHFKGHMARFDVVHRITPMSPTLPSWLAHKVTQPFVIGPLNGNLDWPAAFAEEQAREKEKLRRLRDLYKYLPYARSTYDDAAAVLCAFSHTRRDLSRVEEDRIVSFPEIGFDPSIFHAQGAALAGQRGADGKVHFLYAGRLVPYKLPELPVRVFAASGSLQQHHLHMVGDGPERARIEAVIAEHGLEGCVTLHGRKSQAEVADMMRRCDAFVFPSIRELGAGVVIEAMACGMYALVADYGAPGDLAAEGRGACIPLAPPDEMTRSLRAAMEACLTDPDRMRAGAQLGQDYAERLFPWSAKGRKTRAIYDALLSGAPLKELGY</sequence>
<dbReference type="InterPro" id="IPR050194">
    <property type="entry name" value="Glycosyltransferase_grp1"/>
</dbReference>
<evidence type="ECO:0000313" key="3">
    <source>
        <dbReference type="Proteomes" id="UP000617145"/>
    </source>
</evidence>
<accession>A0A8J2ZLN8</accession>
<evidence type="ECO:0000259" key="1">
    <source>
        <dbReference type="Pfam" id="PF00534"/>
    </source>
</evidence>
<proteinExistence type="predicted"/>
<name>A0A8J2ZLN8_9RHOB</name>
<dbReference type="Proteomes" id="UP000617145">
    <property type="component" value="Unassembled WGS sequence"/>
</dbReference>
<comment type="caution">
    <text evidence="2">The sequence shown here is derived from an EMBL/GenBank/DDBJ whole genome shotgun (WGS) entry which is preliminary data.</text>
</comment>
<gene>
    <name evidence="2" type="ORF">GCM10011415_29030</name>
</gene>
<protein>
    <recommendedName>
        <fullName evidence="1">Glycosyl transferase family 1 domain-containing protein</fullName>
    </recommendedName>
</protein>
<dbReference type="RefSeq" id="WP_188790958.1">
    <property type="nucleotide sequence ID" value="NZ_BMJV01000006.1"/>
</dbReference>
<keyword evidence="3" id="KW-1185">Reference proteome</keyword>
<dbReference type="AlphaFoldDB" id="A0A8J2ZLN8"/>
<reference evidence="2" key="1">
    <citation type="journal article" date="2014" name="Int. J. Syst. Evol. Microbiol.">
        <title>Complete genome sequence of Corynebacterium casei LMG S-19264T (=DSM 44701T), isolated from a smear-ripened cheese.</title>
        <authorList>
            <consortium name="US DOE Joint Genome Institute (JGI-PGF)"/>
            <person name="Walter F."/>
            <person name="Albersmeier A."/>
            <person name="Kalinowski J."/>
            <person name="Ruckert C."/>
        </authorList>
    </citation>
    <scope>NUCLEOTIDE SEQUENCE</scope>
    <source>
        <strain evidence="2">CGMCC 1.15762</strain>
    </source>
</reference>
<organism evidence="2 3">
    <name type="scientific">Salipiger pallidus</name>
    <dbReference type="NCBI Taxonomy" id="1775170"/>
    <lineage>
        <taxon>Bacteria</taxon>
        <taxon>Pseudomonadati</taxon>
        <taxon>Pseudomonadota</taxon>
        <taxon>Alphaproteobacteria</taxon>
        <taxon>Rhodobacterales</taxon>
        <taxon>Roseobacteraceae</taxon>
        <taxon>Salipiger</taxon>
    </lineage>
</organism>
<evidence type="ECO:0000313" key="2">
    <source>
        <dbReference type="EMBL" id="GGG78252.1"/>
    </source>
</evidence>
<dbReference type="SUPFAM" id="SSF53756">
    <property type="entry name" value="UDP-Glycosyltransferase/glycogen phosphorylase"/>
    <property type="match status" value="1"/>
</dbReference>
<dbReference type="Gene3D" id="3.40.50.2000">
    <property type="entry name" value="Glycogen Phosphorylase B"/>
    <property type="match status" value="2"/>
</dbReference>
<dbReference type="PANTHER" id="PTHR45947:SF3">
    <property type="entry name" value="SULFOQUINOVOSYL TRANSFERASE SQD2"/>
    <property type="match status" value="1"/>
</dbReference>